<dbReference type="AlphaFoldDB" id="A0A0K6IBM0"/>
<evidence type="ECO:0000256" key="2">
    <source>
        <dbReference type="ARBA" id="ARBA00005992"/>
    </source>
</evidence>
<dbReference type="InterPro" id="IPR038063">
    <property type="entry name" value="Transpep_catalytic_dom"/>
</dbReference>
<dbReference type="Proteomes" id="UP000183900">
    <property type="component" value="Unassembled WGS sequence"/>
</dbReference>
<name>A0A0K6IBM0_9HYPH</name>
<keyword evidence="4" id="KW-0808">Transferase</keyword>
<keyword evidence="7 9" id="KW-0573">Peptidoglycan synthesis</keyword>
<dbReference type="GO" id="GO:0005576">
    <property type="term" value="C:extracellular region"/>
    <property type="evidence" value="ECO:0007669"/>
    <property type="project" value="TreeGrafter"/>
</dbReference>
<evidence type="ECO:0000256" key="1">
    <source>
        <dbReference type="ARBA" id="ARBA00004752"/>
    </source>
</evidence>
<dbReference type="PROSITE" id="PS52029">
    <property type="entry name" value="LD_TPASE"/>
    <property type="match status" value="1"/>
</dbReference>
<comment type="similarity">
    <text evidence="2">Belongs to the YkuD family.</text>
</comment>
<dbReference type="RefSeq" id="WP_082440182.1">
    <property type="nucleotide sequence ID" value="NZ_CYHE01000019.1"/>
</dbReference>
<dbReference type="UniPathway" id="UPA00219"/>
<dbReference type="GO" id="GO:0016757">
    <property type="term" value="F:glycosyltransferase activity"/>
    <property type="evidence" value="ECO:0007669"/>
    <property type="project" value="UniProtKB-KW"/>
</dbReference>
<feature type="domain" description="L,D-TPase catalytic" evidence="10">
    <location>
        <begin position="46"/>
        <end position="176"/>
    </location>
</feature>
<dbReference type="Pfam" id="PF03734">
    <property type="entry name" value="YkuD"/>
    <property type="match status" value="1"/>
</dbReference>
<dbReference type="GO" id="GO:0008360">
    <property type="term" value="P:regulation of cell shape"/>
    <property type="evidence" value="ECO:0007669"/>
    <property type="project" value="UniProtKB-UniRule"/>
</dbReference>
<keyword evidence="5" id="KW-0378">Hydrolase</keyword>
<evidence type="ECO:0000256" key="6">
    <source>
        <dbReference type="ARBA" id="ARBA00022960"/>
    </source>
</evidence>
<dbReference type="GO" id="GO:0018104">
    <property type="term" value="P:peptidoglycan-protein cross-linking"/>
    <property type="evidence" value="ECO:0007669"/>
    <property type="project" value="TreeGrafter"/>
</dbReference>
<proteinExistence type="inferred from homology"/>
<accession>A0A0K6IBM0</accession>
<dbReference type="CDD" id="cd16913">
    <property type="entry name" value="YkuD_like"/>
    <property type="match status" value="1"/>
</dbReference>
<comment type="pathway">
    <text evidence="1 9">Cell wall biogenesis; peptidoglycan biosynthesis.</text>
</comment>
<evidence type="ECO:0000256" key="4">
    <source>
        <dbReference type="ARBA" id="ARBA00022679"/>
    </source>
</evidence>
<evidence type="ECO:0000256" key="5">
    <source>
        <dbReference type="ARBA" id="ARBA00022801"/>
    </source>
</evidence>
<dbReference type="Gene3D" id="2.40.440.10">
    <property type="entry name" value="L,D-transpeptidase catalytic domain-like"/>
    <property type="match status" value="1"/>
</dbReference>
<keyword evidence="12" id="KW-1185">Reference proteome</keyword>
<dbReference type="GO" id="GO:0071972">
    <property type="term" value="F:peptidoglycan L,D-transpeptidase activity"/>
    <property type="evidence" value="ECO:0007669"/>
    <property type="project" value="TreeGrafter"/>
</dbReference>
<sequence length="177" mass="18884">MRPIAVIMRSLALLAVCGGLLGLALAAPVQARAERVAFASQGLAPGTIVIRNSERRLYLVLGEGQALAYPVAVGKKGKAWTGRTYVTGRYLRPAWIPPAVVKRDFPDMPDRIEGGAPNNPMGVAAMTLAGGEFAIHGTNRPGSIGRPVSYGCIRMHNEHIADLIQRVRENTPVIALP</sequence>
<dbReference type="PANTHER" id="PTHR30582:SF24">
    <property type="entry name" value="L,D-TRANSPEPTIDASE ERFK_SRFK-RELATED"/>
    <property type="match status" value="1"/>
</dbReference>
<dbReference type="InterPro" id="IPR050979">
    <property type="entry name" value="LD-transpeptidase"/>
</dbReference>
<feature type="active site" description="Proton donor/acceptor" evidence="9">
    <location>
        <position position="136"/>
    </location>
</feature>
<evidence type="ECO:0000256" key="8">
    <source>
        <dbReference type="ARBA" id="ARBA00023316"/>
    </source>
</evidence>
<dbReference type="InterPro" id="IPR005490">
    <property type="entry name" value="LD_TPept_cat_dom"/>
</dbReference>
<evidence type="ECO:0000256" key="9">
    <source>
        <dbReference type="PROSITE-ProRule" id="PRU01373"/>
    </source>
</evidence>
<dbReference type="EMBL" id="CYHE01000019">
    <property type="protein sequence ID" value="CUB00501.1"/>
    <property type="molecule type" value="Genomic_DNA"/>
</dbReference>
<protein>
    <submittedName>
        <fullName evidence="11">L,D-transpeptidase catalytic domain</fullName>
    </submittedName>
</protein>
<keyword evidence="8 9" id="KW-0961">Cell wall biogenesis/degradation</keyword>
<dbReference type="SUPFAM" id="SSF141523">
    <property type="entry name" value="L,D-transpeptidase catalytic domain-like"/>
    <property type="match status" value="1"/>
</dbReference>
<gene>
    <name evidence="11" type="ORF">Ga0061067_11914</name>
</gene>
<keyword evidence="6 9" id="KW-0133">Cell shape</keyword>
<evidence type="ECO:0000256" key="3">
    <source>
        <dbReference type="ARBA" id="ARBA00022676"/>
    </source>
</evidence>
<evidence type="ECO:0000259" key="10">
    <source>
        <dbReference type="PROSITE" id="PS52029"/>
    </source>
</evidence>
<reference evidence="12" key="1">
    <citation type="submission" date="2015-08" db="EMBL/GenBank/DDBJ databases">
        <authorList>
            <person name="Varghese N."/>
        </authorList>
    </citation>
    <scope>NUCLEOTIDE SEQUENCE [LARGE SCALE GENOMIC DNA]</scope>
    <source>
        <strain evidence="12">DSM 23407</strain>
    </source>
</reference>
<evidence type="ECO:0000313" key="11">
    <source>
        <dbReference type="EMBL" id="CUB00501.1"/>
    </source>
</evidence>
<organism evidence="11 12">
    <name type="scientific">Pannonibacter indicus</name>
    <dbReference type="NCBI Taxonomy" id="466044"/>
    <lineage>
        <taxon>Bacteria</taxon>
        <taxon>Pseudomonadati</taxon>
        <taxon>Pseudomonadota</taxon>
        <taxon>Alphaproteobacteria</taxon>
        <taxon>Hyphomicrobiales</taxon>
        <taxon>Stappiaceae</taxon>
        <taxon>Pannonibacter</taxon>
    </lineage>
</organism>
<dbReference type="PANTHER" id="PTHR30582">
    <property type="entry name" value="L,D-TRANSPEPTIDASE"/>
    <property type="match status" value="1"/>
</dbReference>
<keyword evidence="3" id="KW-0328">Glycosyltransferase</keyword>
<dbReference type="GO" id="GO:0071555">
    <property type="term" value="P:cell wall organization"/>
    <property type="evidence" value="ECO:0007669"/>
    <property type="project" value="UniProtKB-UniRule"/>
</dbReference>
<evidence type="ECO:0000256" key="7">
    <source>
        <dbReference type="ARBA" id="ARBA00022984"/>
    </source>
</evidence>
<evidence type="ECO:0000313" key="12">
    <source>
        <dbReference type="Proteomes" id="UP000183900"/>
    </source>
</evidence>
<dbReference type="FunFam" id="2.40.440.10:FF:000002">
    <property type="entry name" value="L,D-transpeptidase ErfK/SrfK"/>
    <property type="match status" value="1"/>
</dbReference>
<feature type="active site" description="Nucleophile" evidence="9">
    <location>
        <position position="152"/>
    </location>
</feature>